<dbReference type="Pfam" id="PF01535">
    <property type="entry name" value="PPR"/>
    <property type="match status" value="1"/>
</dbReference>
<keyword evidence="1" id="KW-0677">Repeat</keyword>
<dbReference type="SUPFAM" id="SSF48452">
    <property type="entry name" value="TPR-like"/>
    <property type="match status" value="1"/>
</dbReference>
<feature type="coiled-coil region" evidence="3">
    <location>
        <begin position="90"/>
        <end position="117"/>
    </location>
</feature>
<reference evidence="5" key="1">
    <citation type="submission" date="2023-06" db="EMBL/GenBank/DDBJ databases">
        <title>Genome-scale phylogeny and comparative genomics of the fungal order Sordariales.</title>
        <authorList>
            <consortium name="Lawrence Berkeley National Laboratory"/>
            <person name="Hensen N."/>
            <person name="Bonometti L."/>
            <person name="Westerberg I."/>
            <person name="Brannstrom I.O."/>
            <person name="Guillou S."/>
            <person name="Cros-Aarteil S."/>
            <person name="Calhoun S."/>
            <person name="Haridas S."/>
            <person name="Kuo A."/>
            <person name="Mondo S."/>
            <person name="Pangilinan J."/>
            <person name="Riley R."/>
            <person name="Labutti K."/>
            <person name="Andreopoulos B."/>
            <person name="Lipzen A."/>
            <person name="Chen C."/>
            <person name="Yanf M."/>
            <person name="Daum C."/>
            <person name="Ng V."/>
            <person name="Clum A."/>
            <person name="Steindorff A."/>
            <person name="Ohm R."/>
            <person name="Martin F."/>
            <person name="Silar P."/>
            <person name="Natvig D."/>
            <person name="Lalanne C."/>
            <person name="Gautier V."/>
            <person name="Ament-Velasquez S.L."/>
            <person name="Kruys A."/>
            <person name="Hutchinson M.I."/>
            <person name="Powell A.J."/>
            <person name="Barry K."/>
            <person name="Miller A.N."/>
            <person name="Grigoriev I.V."/>
            <person name="Debuchy R."/>
            <person name="Gladieux P."/>
            <person name="Thoren M.H."/>
            <person name="Johannesson H."/>
        </authorList>
    </citation>
    <scope>NUCLEOTIDE SEQUENCE</scope>
    <source>
        <strain evidence="5">PSN4</strain>
    </source>
</reference>
<sequence>MPPRTFLLDLRRTSYVCQSCLATLRTKTNNPQPWLVRHASGTARRSPLRAATAKSADQTPNSAAGDGLKDLLWELQKIQNEEAPEDPEELARLDAEIEEDSRKLAEFEKKHEQLAVRYYDADPSGRLKQVRGNDELNQMGNGLDTETEKHIDDLEKHILNTIGMLQAMKDEGMGDKAEELQKRLKKTLREQYKGKTGPSAEVYGLLRIPGFGGPKQRSVAQLNAFFMRDSVVQGGIPKQKDLVECWKYYSAARKTLSSAWGNVPQEVWDFLWMVLSWEGGVDNPNKMHHIYVLAKDMDAAGVALRESQQLLAIEAMFIEGFQEQAIEAWKKGVVTLGSKRETFKGYWELGVRMCAHHGDIERALRAADTLLSSSEEFEPRILMPIIRALSMKEDTGEQAWETYQEMRTLLGDTMKLEDYDEVVSIFLTTNRMEFALQAFVDMMFSGALDIRGKTKLPIAVSNQFFVGKWLKRLIGAGDLDGAHKVIVYLQEKGITTSPIQLNGLLGAWIRSDVAENVEKAERLAWDMINSRLSYVDARARQASLDKLVRFYDPVRRTTEEGAFNCGTRATAETFSLLAESYCTRGLHDRLEHLWKAYQQSGIGATSFFLNQLMRSYTQNGQADEAVKLYREIIQERRIHPDAHTFIAIFNTLSVNRLVTRDSELAERDIALGRKFFADMVRASWTFDGPDTVLQLSRIILFSMMKAKDFVGMIVAIRAMDALFGFAPPEPLLIELASGTETLRVRTKRNVARILEANRTIDGLMKRYAEQLAAQRGGVVVDVGSMTEEQRGDQRRDVLENLVLIKARALDINREKLGMLVEEAARDMGVYDIVVRRDPGAIARCRKILPGRVGGGTEVVV</sequence>
<feature type="repeat" description="PPR" evidence="2">
    <location>
        <begin position="605"/>
        <end position="640"/>
    </location>
</feature>
<dbReference type="InterPro" id="IPR050667">
    <property type="entry name" value="PPR-containing_protein"/>
</dbReference>
<dbReference type="PANTHER" id="PTHR47939:SF13">
    <property type="entry name" value="OS03G0201400 PROTEIN"/>
    <property type="match status" value="1"/>
</dbReference>
<evidence type="ECO:0000313" key="6">
    <source>
        <dbReference type="Proteomes" id="UP001239445"/>
    </source>
</evidence>
<evidence type="ECO:0000313" key="5">
    <source>
        <dbReference type="EMBL" id="KAK1757672.1"/>
    </source>
</evidence>
<evidence type="ECO:0000256" key="3">
    <source>
        <dbReference type="SAM" id="Coils"/>
    </source>
</evidence>
<dbReference type="InterPro" id="IPR002885">
    <property type="entry name" value="PPR_rpt"/>
</dbReference>
<evidence type="ECO:0000256" key="4">
    <source>
        <dbReference type="SAM" id="MobiDB-lite"/>
    </source>
</evidence>
<dbReference type="AlphaFoldDB" id="A0AAJ0BIV5"/>
<feature type="region of interest" description="Disordered" evidence="4">
    <location>
        <begin position="38"/>
        <end position="66"/>
    </location>
</feature>
<comment type="caution">
    <text evidence="5">The sequence shown here is derived from an EMBL/GenBank/DDBJ whole genome shotgun (WGS) entry which is preliminary data.</text>
</comment>
<keyword evidence="6" id="KW-1185">Reference proteome</keyword>
<protein>
    <recommendedName>
        <fullName evidence="7">Pentatricopeptide repeat domain-containing protein</fullName>
    </recommendedName>
</protein>
<evidence type="ECO:0008006" key="7">
    <source>
        <dbReference type="Google" id="ProtNLM"/>
    </source>
</evidence>
<evidence type="ECO:0000256" key="1">
    <source>
        <dbReference type="ARBA" id="ARBA00022737"/>
    </source>
</evidence>
<evidence type="ECO:0000256" key="2">
    <source>
        <dbReference type="PROSITE-ProRule" id="PRU00708"/>
    </source>
</evidence>
<dbReference type="PANTHER" id="PTHR47939">
    <property type="entry name" value="MEMBRANE-ASSOCIATED SALT-INDUCIBLE PROTEIN-LIKE"/>
    <property type="match status" value="1"/>
</dbReference>
<dbReference type="PROSITE" id="PS51375">
    <property type="entry name" value="PPR"/>
    <property type="match status" value="1"/>
</dbReference>
<dbReference type="InterPro" id="IPR011990">
    <property type="entry name" value="TPR-like_helical_dom_sf"/>
</dbReference>
<keyword evidence="3" id="KW-0175">Coiled coil</keyword>
<gene>
    <name evidence="5" type="ORF">QBC47DRAFT_376674</name>
</gene>
<name>A0AAJ0BIV5_9PEZI</name>
<dbReference type="EMBL" id="MU839830">
    <property type="protein sequence ID" value="KAK1757672.1"/>
    <property type="molecule type" value="Genomic_DNA"/>
</dbReference>
<dbReference type="Proteomes" id="UP001239445">
    <property type="component" value="Unassembled WGS sequence"/>
</dbReference>
<dbReference type="NCBIfam" id="TIGR00756">
    <property type="entry name" value="PPR"/>
    <property type="match status" value="1"/>
</dbReference>
<dbReference type="Gene3D" id="1.25.40.10">
    <property type="entry name" value="Tetratricopeptide repeat domain"/>
    <property type="match status" value="1"/>
</dbReference>
<proteinExistence type="predicted"/>
<organism evidence="5 6">
    <name type="scientific">Echria macrotheca</name>
    <dbReference type="NCBI Taxonomy" id="438768"/>
    <lineage>
        <taxon>Eukaryota</taxon>
        <taxon>Fungi</taxon>
        <taxon>Dikarya</taxon>
        <taxon>Ascomycota</taxon>
        <taxon>Pezizomycotina</taxon>
        <taxon>Sordariomycetes</taxon>
        <taxon>Sordariomycetidae</taxon>
        <taxon>Sordariales</taxon>
        <taxon>Schizotheciaceae</taxon>
        <taxon>Echria</taxon>
    </lineage>
</organism>
<accession>A0AAJ0BIV5</accession>